<name>A0ABY9IJT6_9ACTN</name>
<protein>
    <recommendedName>
        <fullName evidence="2">HTH luxR-type domain-containing protein</fullName>
    </recommendedName>
</protein>
<dbReference type="SMART" id="SM00421">
    <property type="entry name" value="HTH_LUXR"/>
    <property type="match status" value="1"/>
</dbReference>
<dbReference type="InterPro" id="IPR000792">
    <property type="entry name" value="Tscrpt_reg_LuxR_C"/>
</dbReference>
<gene>
    <name evidence="3" type="ORF">P8A19_08715</name>
</gene>
<feature type="region of interest" description="Disordered" evidence="1">
    <location>
        <begin position="1"/>
        <end position="34"/>
    </location>
</feature>
<dbReference type="PANTHER" id="PTHR34293:SF1">
    <property type="entry name" value="HTH-TYPE TRANSCRIPTIONAL REGULATOR TRMBL2"/>
    <property type="match status" value="1"/>
</dbReference>
<dbReference type="EMBL" id="CP120988">
    <property type="protein sequence ID" value="WLQ55517.1"/>
    <property type="molecule type" value="Genomic_DNA"/>
</dbReference>
<evidence type="ECO:0000259" key="2">
    <source>
        <dbReference type="SMART" id="SM00421"/>
    </source>
</evidence>
<dbReference type="PANTHER" id="PTHR34293">
    <property type="entry name" value="HTH-TYPE TRANSCRIPTIONAL REGULATOR TRMBL2"/>
    <property type="match status" value="1"/>
</dbReference>
<dbReference type="Proteomes" id="UP001235744">
    <property type="component" value="Chromosome"/>
</dbReference>
<sequence>MRQAPAAGQAGDRPPTPAPASGAAPQPPGRVMSPRDSLLLRARHEVLHFDVPPYLSVDNGTQLDQLARGVVYRTVYGQRAVEYPGAMARIDQCLEAGEKARVTARLPMKMMVVDRERAVLSAAADVALRPGTAVVITHGPLLDGLIELFERVWAESVPLDPAGAAVGARDDELNPEEARLLALLLSGLTDDAVARHLGIARRTVVRRARSLMDRAGVATRMQLGWHAARRGWIEVPG</sequence>
<dbReference type="InterPro" id="IPR051797">
    <property type="entry name" value="TrmB-like"/>
</dbReference>
<keyword evidence="4" id="KW-1185">Reference proteome</keyword>
<dbReference type="RefSeq" id="WP_219575473.1">
    <property type="nucleotide sequence ID" value="NZ_CP120988.1"/>
</dbReference>
<evidence type="ECO:0000313" key="3">
    <source>
        <dbReference type="EMBL" id="WLQ55517.1"/>
    </source>
</evidence>
<accession>A0ABY9IJT6</accession>
<organism evidence="3 4">
    <name type="scientific">Streptomyces poriferorum</name>
    <dbReference type="NCBI Taxonomy" id="2798799"/>
    <lineage>
        <taxon>Bacteria</taxon>
        <taxon>Bacillati</taxon>
        <taxon>Actinomycetota</taxon>
        <taxon>Actinomycetes</taxon>
        <taxon>Kitasatosporales</taxon>
        <taxon>Streptomycetaceae</taxon>
        <taxon>Streptomyces</taxon>
    </lineage>
</organism>
<feature type="domain" description="HTH luxR-type" evidence="2">
    <location>
        <begin position="170"/>
        <end position="227"/>
    </location>
</feature>
<evidence type="ECO:0000313" key="4">
    <source>
        <dbReference type="Proteomes" id="UP001235744"/>
    </source>
</evidence>
<proteinExistence type="predicted"/>
<evidence type="ECO:0000256" key="1">
    <source>
        <dbReference type="SAM" id="MobiDB-lite"/>
    </source>
</evidence>
<reference evidence="3 4" key="1">
    <citation type="submission" date="2023-03" db="EMBL/GenBank/DDBJ databases">
        <title>Isolation and description of six Streptomyces strains from soil environments, able to metabolize different microbial glucans.</title>
        <authorList>
            <person name="Widen T."/>
            <person name="Larsbrink J."/>
        </authorList>
    </citation>
    <scope>NUCLEOTIDE SEQUENCE [LARGE SCALE GENOMIC DNA]</scope>
    <source>
        <strain evidence="3 4">Alt2</strain>
    </source>
</reference>